<dbReference type="EMBL" id="UYWY01021372">
    <property type="protein sequence ID" value="VDM43991.1"/>
    <property type="molecule type" value="Genomic_DNA"/>
</dbReference>
<reference evidence="2 3" key="2">
    <citation type="submission" date="2018-11" db="EMBL/GenBank/DDBJ databases">
        <authorList>
            <consortium name="Pathogen Informatics"/>
        </authorList>
    </citation>
    <scope>NUCLEOTIDE SEQUENCE [LARGE SCALE GENOMIC DNA]</scope>
</reference>
<evidence type="ECO:0000313" key="4">
    <source>
        <dbReference type="WBParaSite" id="TCNE_0001267001-mRNA-1"/>
    </source>
</evidence>
<dbReference type="WBParaSite" id="TCNE_0001267001-mRNA-1">
    <property type="protein sequence ID" value="TCNE_0001267001-mRNA-1"/>
    <property type="gene ID" value="TCNE_0001267001"/>
</dbReference>
<proteinExistence type="predicted"/>
<feature type="region of interest" description="Disordered" evidence="1">
    <location>
        <begin position="132"/>
        <end position="192"/>
    </location>
</feature>
<sequence length="273" mass="29720">MFGSSLDRRVLLRVNSTVTPPKCDALRAECSNTPTAHIQRFNDPVVITLMALKNLGSVVRSRIDLRSNILKIVEIHQQTLNLCSKACFEGFNEFRDEGCAASSTSEALRGTGHTLYHPVTCLITSRAALGSSNDHEHDGSARSHSRSPSGGSSQSPLATKNTDVQPPSVPNERDRRVFFLDDPQPSTSAYSARSNPDVLRSVLFPGRGRLYVTPVELRNSVILESESTGITNVAFVCPYAQLAAPHFHSRLPSADPFYRSVGTAATNPVTKML</sequence>
<gene>
    <name evidence="2" type="ORF">TCNE_LOCUS12670</name>
</gene>
<dbReference type="AlphaFoldDB" id="A0A183UW00"/>
<organism evidence="3 4">
    <name type="scientific">Toxocara canis</name>
    <name type="common">Canine roundworm</name>
    <dbReference type="NCBI Taxonomy" id="6265"/>
    <lineage>
        <taxon>Eukaryota</taxon>
        <taxon>Metazoa</taxon>
        <taxon>Ecdysozoa</taxon>
        <taxon>Nematoda</taxon>
        <taxon>Chromadorea</taxon>
        <taxon>Rhabditida</taxon>
        <taxon>Spirurina</taxon>
        <taxon>Ascaridomorpha</taxon>
        <taxon>Ascaridoidea</taxon>
        <taxon>Toxocaridae</taxon>
        <taxon>Toxocara</taxon>
    </lineage>
</organism>
<evidence type="ECO:0000313" key="3">
    <source>
        <dbReference type="Proteomes" id="UP000050794"/>
    </source>
</evidence>
<accession>A0A183UW00</accession>
<evidence type="ECO:0000256" key="1">
    <source>
        <dbReference type="SAM" id="MobiDB-lite"/>
    </source>
</evidence>
<protein>
    <submittedName>
        <fullName evidence="2 4">Uncharacterized protein</fullName>
    </submittedName>
</protein>
<evidence type="ECO:0000313" key="2">
    <source>
        <dbReference type="EMBL" id="VDM43991.1"/>
    </source>
</evidence>
<name>A0A183UW00_TOXCA</name>
<dbReference type="Proteomes" id="UP000050794">
    <property type="component" value="Unassembled WGS sequence"/>
</dbReference>
<feature type="compositionally biased region" description="Low complexity" evidence="1">
    <location>
        <begin position="146"/>
        <end position="156"/>
    </location>
</feature>
<reference evidence="4" key="1">
    <citation type="submission" date="2016-06" db="UniProtKB">
        <authorList>
            <consortium name="WormBaseParasite"/>
        </authorList>
    </citation>
    <scope>IDENTIFICATION</scope>
</reference>
<keyword evidence="3" id="KW-1185">Reference proteome</keyword>